<protein>
    <submittedName>
        <fullName evidence="1">Uncharacterized protein</fullName>
    </submittedName>
</protein>
<dbReference type="EMBL" id="BDIP01001063">
    <property type="protein sequence ID" value="GIQ83471.1"/>
    <property type="molecule type" value="Genomic_DNA"/>
</dbReference>
<organism evidence="1 2">
    <name type="scientific">Kipferlia bialata</name>
    <dbReference type="NCBI Taxonomy" id="797122"/>
    <lineage>
        <taxon>Eukaryota</taxon>
        <taxon>Metamonada</taxon>
        <taxon>Carpediemonas-like organisms</taxon>
        <taxon>Kipferlia</taxon>
    </lineage>
</organism>
<reference evidence="1 2" key="1">
    <citation type="journal article" date="2018" name="PLoS ONE">
        <title>The draft genome of Kipferlia bialata reveals reductive genome evolution in fornicate parasites.</title>
        <authorList>
            <person name="Tanifuji G."/>
            <person name="Takabayashi S."/>
            <person name="Kume K."/>
            <person name="Takagi M."/>
            <person name="Nakayama T."/>
            <person name="Kamikawa R."/>
            <person name="Inagaki Y."/>
            <person name="Hashimoto T."/>
        </authorList>
    </citation>
    <scope>NUCLEOTIDE SEQUENCE [LARGE SCALE GENOMIC DNA]</scope>
    <source>
        <strain evidence="1">NY0173</strain>
    </source>
</reference>
<sequence>DREREFGVSISLHDFIQGDAKNGITRSACPELTSTDEQGAVLIRYHQAHNAGLALIISYFLTRLVARADIEDQRLLLIVSKGDMDKDSVFQSPEFRRLPPALADRVAVLVIESLDQLRASLVAEWRQRPSVVGVLNVPSLYEDCRPSAVPAAVLSSLSLLMNRAPGPTFLSMPMDTQWPSDASQMILHLCHVSLRVSLSHSLSLSIPM</sequence>
<dbReference type="Proteomes" id="UP000265618">
    <property type="component" value="Unassembled WGS sequence"/>
</dbReference>
<name>A0A9K3GII5_9EUKA</name>
<comment type="caution">
    <text evidence="1">The sequence shown here is derived from an EMBL/GenBank/DDBJ whole genome shotgun (WGS) entry which is preliminary data.</text>
</comment>
<evidence type="ECO:0000313" key="1">
    <source>
        <dbReference type="EMBL" id="GIQ83471.1"/>
    </source>
</evidence>
<evidence type="ECO:0000313" key="2">
    <source>
        <dbReference type="Proteomes" id="UP000265618"/>
    </source>
</evidence>
<keyword evidence="2" id="KW-1185">Reference proteome</keyword>
<proteinExistence type="predicted"/>
<feature type="non-terminal residue" evidence="1">
    <location>
        <position position="1"/>
    </location>
</feature>
<accession>A0A9K3GII5</accession>
<gene>
    <name evidence="1" type="ORF">KIPB_004799</name>
</gene>
<dbReference type="AlphaFoldDB" id="A0A9K3GII5"/>